<dbReference type="Pfam" id="PF08532">
    <property type="entry name" value="Glyco_hydro_42M"/>
    <property type="match status" value="1"/>
</dbReference>
<dbReference type="InterPro" id="IPR013529">
    <property type="entry name" value="Glyco_hydro_42_N"/>
</dbReference>
<dbReference type="InterPro" id="IPR029062">
    <property type="entry name" value="Class_I_gatase-like"/>
</dbReference>
<proteinExistence type="inferred from homology"/>
<dbReference type="InterPro" id="IPR017853">
    <property type="entry name" value="GH"/>
</dbReference>
<dbReference type="PIRSF" id="PIRSF001084">
    <property type="entry name" value="B-galactosidase"/>
    <property type="match status" value="1"/>
</dbReference>
<evidence type="ECO:0000259" key="10">
    <source>
        <dbReference type="Pfam" id="PF02449"/>
    </source>
</evidence>
<dbReference type="RefSeq" id="WP_130607656.1">
    <property type="nucleotide sequence ID" value="NZ_AP019400.1"/>
</dbReference>
<dbReference type="InterPro" id="IPR013738">
    <property type="entry name" value="Beta_galactosidase_Trimer"/>
</dbReference>
<evidence type="ECO:0000259" key="12">
    <source>
        <dbReference type="Pfam" id="PF08533"/>
    </source>
</evidence>
<name>A0A3T1D416_9BACL</name>
<dbReference type="Gene3D" id="3.20.20.80">
    <property type="entry name" value="Glycosidases"/>
    <property type="match status" value="1"/>
</dbReference>
<feature type="binding site" evidence="8">
    <location>
        <position position="150"/>
    </location>
    <ligand>
        <name>substrate</name>
    </ligand>
</feature>
<feature type="binding site" evidence="9">
    <location>
        <position position="161"/>
    </location>
    <ligand>
        <name>Zn(2+)</name>
        <dbReference type="ChEBI" id="CHEBI:29105"/>
    </ligand>
</feature>
<dbReference type="EMBL" id="AP019400">
    <property type="protein sequence ID" value="BBI32834.1"/>
    <property type="molecule type" value="Genomic_DNA"/>
</dbReference>
<feature type="binding site" evidence="9">
    <location>
        <position position="156"/>
    </location>
    <ligand>
        <name>Zn(2+)</name>
        <dbReference type="ChEBI" id="CHEBI:29105"/>
    </ligand>
</feature>
<keyword evidence="4 6" id="KW-0378">Hydrolase</keyword>
<evidence type="ECO:0000256" key="1">
    <source>
        <dbReference type="ARBA" id="ARBA00001412"/>
    </source>
</evidence>
<comment type="catalytic activity">
    <reaction evidence="1 6">
        <text>Hydrolysis of terminal non-reducing beta-D-galactose residues in beta-D-galactosides.</text>
        <dbReference type="EC" id="3.2.1.23"/>
    </reaction>
</comment>
<evidence type="ECO:0000256" key="8">
    <source>
        <dbReference type="PIRSR" id="PIRSR001084-2"/>
    </source>
</evidence>
<dbReference type="SUPFAM" id="SSF51445">
    <property type="entry name" value="(Trans)glycosidases"/>
    <property type="match status" value="1"/>
</dbReference>
<evidence type="ECO:0000256" key="5">
    <source>
        <dbReference type="ARBA" id="ARBA00023295"/>
    </source>
</evidence>
<dbReference type="InterPro" id="IPR013780">
    <property type="entry name" value="Glyco_hydro_b"/>
</dbReference>
<protein>
    <recommendedName>
        <fullName evidence="3 6">Beta-galactosidase</fullName>
        <shortName evidence="6">Beta-gal</shortName>
        <ecNumber evidence="3 6">3.2.1.23</ecNumber>
    </recommendedName>
</protein>
<feature type="domain" description="Beta-galactosidase C-terminal" evidence="12">
    <location>
        <begin position="618"/>
        <end position="679"/>
    </location>
</feature>
<feature type="active site" description="Nucleophile" evidence="7">
    <location>
        <position position="300"/>
    </location>
</feature>
<feature type="binding site" evidence="9">
    <location>
        <position position="116"/>
    </location>
    <ligand>
        <name>Zn(2+)</name>
        <dbReference type="ChEBI" id="CHEBI:29105"/>
    </ligand>
</feature>
<dbReference type="OrthoDB" id="9800974at2"/>
<dbReference type="InterPro" id="IPR003476">
    <property type="entry name" value="Glyco_hydro_42"/>
</dbReference>
<evidence type="ECO:0000256" key="3">
    <source>
        <dbReference type="ARBA" id="ARBA00012756"/>
    </source>
</evidence>
<evidence type="ECO:0000256" key="7">
    <source>
        <dbReference type="PIRSR" id="PIRSR001084-1"/>
    </source>
</evidence>
<dbReference type="EC" id="3.2.1.23" evidence="3 6"/>
<dbReference type="PANTHER" id="PTHR36447">
    <property type="entry name" value="BETA-GALACTOSIDASE GANA"/>
    <property type="match status" value="1"/>
</dbReference>
<evidence type="ECO:0000256" key="9">
    <source>
        <dbReference type="PIRSR" id="PIRSR001084-3"/>
    </source>
</evidence>
<evidence type="ECO:0000259" key="11">
    <source>
        <dbReference type="Pfam" id="PF08532"/>
    </source>
</evidence>
<evidence type="ECO:0000256" key="2">
    <source>
        <dbReference type="ARBA" id="ARBA00005940"/>
    </source>
</evidence>
<dbReference type="PANTHER" id="PTHR36447:SF1">
    <property type="entry name" value="BETA-GALACTOSIDASE GANA"/>
    <property type="match status" value="1"/>
</dbReference>
<keyword evidence="14" id="KW-1185">Reference proteome</keyword>
<comment type="similarity">
    <text evidence="2 6">Belongs to the glycosyl hydrolase 42 family.</text>
</comment>
<organism evidence="13 14">
    <name type="scientific">Cohnella abietis</name>
    <dbReference type="NCBI Taxonomy" id="2507935"/>
    <lineage>
        <taxon>Bacteria</taxon>
        <taxon>Bacillati</taxon>
        <taxon>Bacillota</taxon>
        <taxon>Bacilli</taxon>
        <taxon>Bacillales</taxon>
        <taxon>Paenibacillaceae</taxon>
        <taxon>Cohnella</taxon>
    </lineage>
</organism>
<accession>A0A3T1D416</accession>
<dbReference type="Gene3D" id="3.40.50.880">
    <property type="match status" value="1"/>
</dbReference>
<dbReference type="GO" id="GO:0009341">
    <property type="term" value="C:beta-galactosidase complex"/>
    <property type="evidence" value="ECO:0007669"/>
    <property type="project" value="InterPro"/>
</dbReference>
<dbReference type="GO" id="GO:0046872">
    <property type="term" value="F:metal ion binding"/>
    <property type="evidence" value="ECO:0007669"/>
    <property type="project" value="UniProtKB-KW"/>
</dbReference>
<dbReference type="CDD" id="cd03143">
    <property type="entry name" value="A4_beta-galactosidase_middle_domain"/>
    <property type="match status" value="1"/>
</dbReference>
<reference evidence="13 14" key="1">
    <citation type="submission" date="2019-01" db="EMBL/GenBank/DDBJ databases">
        <title>Complete genome sequence of Cohnella hallensis HS21 isolated from Korean fir (Abies koreana) rhizospheric soil.</title>
        <authorList>
            <person name="Jiang L."/>
            <person name="Kang S.W."/>
            <person name="Kim S."/>
            <person name="Jung J."/>
            <person name="Kim C.Y."/>
            <person name="Kim D.H."/>
            <person name="Kim S.W."/>
            <person name="Lee J."/>
        </authorList>
    </citation>
    <scope>NUCLEOTIDE SEQUENCE [LARGE SCALE GENOMIC DNA]</scope>
    <source>
        <strain evidence="13 14">HS21</strain>
    </source>
</reference>
<keyword evidence="9" id="KW-0479">Metal-binding</keyword>
<evidence type="ECO:0000256" key="6">
    <source>
        <dbReference type="PIRNR" id="PIRNR001084"/>
    </source>
</evidence>
<feature type="domain" description="Glycoside hydrolase family 42 N-terminal" evidence="10">
    <location>
        <begin position="15"/>
        <end position="379"/>
    </location>
</feature>
<dbReference type="AlphaFoldDB" id="A0A3T1D416"/>
<gene>
    <name evidence="13" type="ORF">KCTCHS21_22330</name>
</gene>
<evidence type="ECO:0000313" key="13">
    <source>
        <dbReference type="EMBL" id="BBI32834.1"/>
    </source>
</evidence>
<dbReference type="Proteomes" id="UP000289856">
    <property type="component" value="Chromosome"/>
</dbReference>
<dbReference type="Gene3D" id="2.60.40.1180">
    <property type="entry name" value="Golgi alpha-mannosidase II"/>
    <property type="match status" value="1"/>
</dbReference>
<dbReference type="SUPFAM" id="SSF52317">
    <property type="entry name" value="Class I glutamine amidotransferase-like"/>
    <property type="match status" value="1"/>
</dbReference>
<feature type="domain" description="Beta-galactosidase trimerisation" evidence="11">
    <location>
        <begin position="389"/>
        <end position="608"/>
    </location>
</feature>
<evidence type="ECO:0000313" key="14">
    <source>
        <dbReference type="Proteomes" id="UP000289856"/>
    </source>
</evidence>
<dbReference type="GO" id="GO:0004565">
    <property type="term" value="F:beta-galactosidase activity"/>
    <property type="evidence" value="ECO:0007669"/>
    <property type="project" value="UniProtKB-EC"/>
</dbReference>
<dbReference type="GO" id="GO:0006012">
    <property type="term" value="P:galactose metabolic process"/>
    <property type="evidence" value="ECO:0007669"/>
    <property type="project" value="InterPro"/>
</dbReference>
<dbReference type="InterPro" id="IPR013739">
    <property type="entry name" value="Beta_galactosidase_C"/>
</dbReference>
<dbReference type="Pfam" id="PF02449">
    <property type="entry name" value="Glyco_hydro_42"/>
    <property type="match status" value="1"/>
</dbReference>
<sequence>MKSKKLQSQVLYGADYNPEQWPIEVIERDVVLMKEAGINAVTLNVFGWGMIEPVENCYDFNKLDYVFDLLEHNGIGVVLATPTAAPPSWMFQKDPTMLKVNENGQRVEHWSRQAYCPNHSLYRENIRNMARVLAERYGKRSNLLLWHINNECILHCYCDCCAAEFRTWLRNKYETFERLNDSWQLQQWSLAKTDWEQIRPPIGGMTHTSASLDYQRFMSDSNMQGFLAEKEEIIRITPDIPITTNFYSIDFLGQIHHQWAPHLDVISWDSYPPHRDYAVWAAFQHDYFRSLKQAPFLLMEQASSNVNWKPYNPAKRPGMMSLQSYQAVARGAEAIMYFQFRQSRGGVEKYHSSLVSHGTESDNRVFREISKLGHELEKLDKVLQTRIHARVAVLFDITLMWLVNWNKTSQDIDYRSTVTAFYRPLYEANIAVDIVHPLEDLSGYDVIVAPMLYMFEEGVPDNLRSYVEQGGKLVMSYNSGMVNGCDVVEYGGFLRPIDDVFGIIVEEADALEPNMSNRIEWRGKSHIDSSKSSTSSTRSEIYRTDKWGEVVRLNGAEAIAVYLEDYYAGQPAVTRNGYGQGEAYYVSAHPEDSFIRELLLDVCSTAEVEPLCPKAPKGVEITIREDEGQRFMFVLNHHAAPIEIDVGWLEGAAWKDMLQQTSISGKVTIDAYSTLILEEEQG</sequence>
<dbReference type="Pfam" id="PF08533">
    <property type="entry name" value="Glyco_hydro_42C"/>
    <property type="match status" value="1"/>
</dbReference>
<keyword evidence="9" id="KW-0862">Zinc</keyword>
<evidence type="ECO:0000256" key="4">
    <source>
        <dbReference type="ARBA" id="ARBA00022801"/>
    </source>
</evidence>
<feature type="active site" description="Proton donor" evidence="7">
    <location>
        <position position="151"/>
    </location>
</feature>
<dbReference type="KEGG" id="cohn:KCTCHS21_22330"/>
<keyword evidence="5 6" id="KW-0326">Glycosidase</keyword>
<feature type="binding site" evidence="8">
    <location>
        <position position="308"/>
    </location>
    <ligand>
        <name>substrate</name>
    </ligand>
</feature>
<feature type="binding site" evidence="9">
    <location>
        <position position="158"/>
    </location>
    <ligand>
        <name>Zn(2+)</name>
        <dbReference type="ChEBI" id="CHEBI:29105"/>
    </ligand>
</feature>
<feature type="binding site" evidence="8">
    <location>
        <position position="112"/>
    </location>
    <ligand>
        <name>substrate</name>
    </ligand>
</feature>